<reference evidence="15 16" key="1">
    <citation type="journal article" date="2024" name="Nat. Commun.">
        <title>Phylogenomics reveals the evolutionary origins of lichenization in chlorophyte algae.</title>
        <authorList>
            <person name="Puginier C."/>
            <person name="Libourel C."/>
            <person name="Otte J."/>
            <person name="Skaloud P."/>
            <person name="Haon M."/>
            <person name="Grisel S."/>
            <person name="Petersen M."/>
            <person name="Berrin J.G."/>
            <person name="Delaux P.M."/>
            <person name="Dal Grande F."/>
            <person name="Keller J."/>
        </authorList>
    </citation>
    <scope>NUCLEOTIDE SEQUENCE [LARGE SCALE GENOMIC DNA]</scope>
    <source>
        <strain evidence="15 16">SAG 2043</strain>
    </source>
</reference>
<dbReference type="GO" id="GO:0006071">
    <property type="term" value="P:glycerol metabolic process"/>
    <property type="evidence" value="ECO:0007669"/>
    <property type="project" value="UniProtKB-KW"/>
</dbReference>
<keyword evidence="11" id="KW-0443">Lipid metabolism</keyword>
<keyword evidence="6 14" id="KW-0808">Transferase</keyword>
<evidence type="ECO:0000256" key="8">
    <source>
        <dbReference type="ARBA" id="ARBA00022798"/>
    </source>
</evidence>
<dbReference type="InterPro" id="IPR007130">
    <property type="entry name" value="DAGAT"/>
</dbReference>
<evidence type="ECO:0000256" key="9">
    <source>
        <dbReference type="ARBA" id="ARBA00022824"/>
    </source>
</evidence>
<organism evidence="15 16">
    <name type="scientific">[Myrmecia] bisecta</name>
    <dbReference type="NCBI Taxonomy" id="41462"/>
    <lineage>
        <taxon>Eukaryota</taxon>
        <taxon>Viridiplantae</taxon>
        <taxon>Chlorophyta</taxon>
        <taxon>core chlorophytes</taxon>
        <taxon>Trebouxiophyceae</taxon>
        <taxon>Trebouxiales</taxon>
        <taxon>Trebouxiaceae</taxon>
        <taxon>Myrmecia</taxon>
    </lineage>
</organism>
<comment type="similarity">
    <text evidence="4 14">Belongs to the diacylglycerol acyltransferase family.</text>
</comment>
<proteinExistence type="inferred from homology"/>
<comment type="caution">
    <text evidence="15">The sequence shown here is derived from an EMBL/GenBank/DDBJ whole genome shotgun (WGS) entry which is preliminary data.</text>
</comment>
<sequence>MAFAKLSHATSMILPKAAAIWTVGIYLSTPVCWAFTLYLLWCEEWVLRLLVAIYLAWIIKGPGRDAAKNVTWKPYMRRWGFWKYLAKYFSAELIKTAELDPSKSYLFGVHPHGVLTIASWINFSTESTGFSSKFPGIAMHVGTITWNFITPIARETLLMHGACDVTKDTLLTLLGRPGSAVMVAIGGAAEALHAFPGTYDLVLAKRKGFVKVAMLTGASLVPVLCFGENDVMTTLKVKRGSFVHRMQQTAKGILGFTLPVTYGRGLFGLRYGILPNPVHHVTVVGEPIDVPKYTGDMHSDEAHMLINAAHAKYVKGLQDLWEKHKDQYAKQRRSSLHIIE</sequence>
<dbReference type="Pfam" id="PF03982">
    <property type="entry name" value="DAGAT"/>
    <property type="match status" value="1"/>
</dbReference>
<comment type="pathway">
    <text evidence="2">Glycerolipid metabolism; triacylglycerol biosynthesis.</text>
</comment>
<dbReference type="AlphaFoldDB" id="A0AAW1PQ96"/>
<accession>A0AAW1PQ96</accession>
<evidence type="ECO:0000256" key="4">
    <source>
        <dbReference type="ARBA" id="ARBA00005420"/>
    </source>
</evidence>
<dbReference type="PANTHER" id="PTHR12317">
    <property type="entry name" value="DIACYLGLYCEROL O-ACYLTRANSFERASE"/>
    <property type="match status" value="1"/>
</dbReference>
<evidence type="ECO:0000256" key="5">
    <source>
        <dbReference type="ARBA" id="ARBA00022516"/>
    </source>
</evidence>
<dbReference type="EC" id="2.3.1.-" evidence="14"/>
<keyword evidence="12 14" id="KW-0472">Membrane</keyword>
<dbReference type="CDD" id="cd07987">
    <property type="entry name" value="LPLAT_MGAT-like"/>
    <property type="match status" value="1"/>
</dbReference>
<keyword evidence="9 14" id="KW-0256">Endoplasmic reticulum</keyword>
<evidence type="ECO:0000256" key="13">
    <source>
        <dbReference type="ARBA" id="ARBA00023315"/>
    </source>
</evidence>
<keyword evidence="5" id="KW-0444">Lipid biosynthesis</keyword>
<protein>
    <recommendedName>
        <fullName evidence="14">Acyltransferase</fullName>
        <ecNumber evidence="14">2.3.1.-</ecNumber>
    </recommendedName>
</protein>
<evidence type="ECO:0000256" key="12">
    <source>
        <dbReference type="ARBA" id="ARBA00023136"/>
    </source>
</evidence>
<dbReference type="EMBL" id="JALJOR010000009">
    <property type="protein sequence ID" value="KAK9811809.1"/>
    <property type="molecule type" value="Genomic_DNA"/>
</dbReference>
<evidence type="ECO:0000256" key="3">
    <source>
        <dbReference type="ARBA" id="ARBA00005189"/>
    </source>
</evidence>
<keyword evidence="16" id="KW-1185">Reference proteome</keyword>
<keyword evidence="8" id="KW-0319">Glycerol metabolism</keyword>
<dbReference type="PANTHER" id="PTHR12317:SF0">
    <property type="entry name" value="ACYLTRANSFERASE"/>
    <property type="match status" value="1"/>
</dbReference>
<evidence type="ECO:0000313" key="16">
    <source>
        <dbReference type="Proteomes" id="UP001489004"/>
    </source>
</evidence>
<dbReference type="GO" id="GO:0005789">
    <property type="term" value="C:endoplasmic reticulum membrane"/>
    <property type="evidence" value="ECO:0007669"/>
    <property type="project" value="UniProtKB-SubCell"/>
</dbReference>
<evidence type="ECO:0000313" key="15">
    <source>
        <dbReference type="EMBL" id="KAK9811809.1"/>
    </source>
</evidence>
<comment type="subcellular location">
    <subcellularLocation>
        <location evidence="1 14">Endoplasmic reticulum membrane</location>
        <topology evidence="1 14">Multi-pass membrane protein</topology>
    </subcellularLocation>
</comment>
<dbReference type="GO" id="GO:0004144">
    <property type="term" value="F:diacylglycerol O-acyltransferase activity"/>
    <property type="evidence" value="ECO:0007669"/>
    <property type="project" value="TreeGrafter"/>
</dbReference>
<comment type="caution">
    <text evidence="14">Lacks conserved residue(s) required for the propagation of feature annotation.</text>
</comment>
<evidence type="ECO:0000256" key="1">
    <source>
        <dbReference type="ARBA" id="ARBA00004477"/>
    </source>
</evidence>
<comment type="pathway">
    <text evidence="3">Lipid metabolism.</text>
</comment>
<dbReference type="GO" id="GO:0019432">
    <property type="term" value="P:triglyceride biosynthetic process"/>
    <property type="evidence" value="ECO:0007669"/>
    <property type="project" value="TreeGrafter"/>
</dbReference>
<evidence type="ECO:0000256" key="7">
    <source>
        <dbReference type="ARBA" id="ARBA00022692"/>
    </source>
</evidence>
<evidence type="ECO:0000256" key="10">
    <source>
        <dbReference type="ARBA" id="ARBA00022989"/>
    </source>
</evidence>
<keyword evidence="10 14" id="KW-1133">Transmembrane helix</keyword>
<dbReference type="Proteomes" id="UP001489004">
    <property type="component" value="Unassembled WGS sequence"/>
</dbReference>
<evidence type="ECO:0000256" key="14">
    <source>
        <dbReference type="RuleBase" id="RU367023"/>
    </source>
</evidence>
<keyword evidence="7 14" id="KW-0812">Transmembrane</keyword>
<feature type="transmembrane region" description="Helical" evidence="14">
    <location>
        <begin position="20"/>
        <end position="39"/>
    </location>
</feature>
<keyword evidence="13" id="KW-0012">Acyltransferase</keyword>
<evidence type="ECO:0000256" key="6">
    <source>
        <dbReference type="ARBA" id="ARBA00022679"/>
    </source>
</evidence>
<evidence type="ECO:0000256" key="11">
    <source>
        <dbReference type="ARBA" id="ARBA00023098"/>
    </source>
</evidence>
<name>A0AAW1PQ96_9CHLO</name>
<evidence type="ECO:0000256" key="2">
    <source>
        <dbReference type="ARBA" id="ARBA00004771"/>
    </source>
</evidence>
<gene>
    <name evidence="15" type="ORF">WJX72_010459</name>
</gene>